<keyword evidence="5 6" id="KW-0472">Membrane</keyword>
<evidence type="ECO:0000256" key="6">
    <source>
        <dbReference type="SAM" id="Phobius"/>
    </source>
</evidence>
<feature type="domain" description="EamA" evidence="7">
    <location>
        <begin position="152"/>
        <end position="284"/>
    </location>
</feature>
<feature type="transmembrane region" description="Helical" evidence="6">
    <location>
        <begin position="28"/>
        <end position="46"/>
    </location>
</feature>
<feature type="transmembrane region" description="Helical" evidence="6">
    <location>
        <begin position="6"/>
        <end position="21"/>
    </location>
</feature>
<dbReference type="GO" id="GO:0005886">
    <property type="term" value="C:plasma membrane"/>
    <property type="evidence" value="ECO:0007669"/>
    <property type="project" value="UniProtKB-SubCell"/>
</dbReference>
<dbReference type="SUPFAM" id="SSF103481">
    <property type="entry name" value="Multidrug resistance efflux transporter EmrE"/>
    <property type="match status" value="2"/>
</dbReference>
<dbReference type="Pfam" id="PF00892">
    <property type="entry name" value="EamA"/>
    <property type="match status" value="2"/>
</dbReference>
<evidence type="ECO:0000256" key="5">
    <source>
        <dbReference type="ARBA" id="ARBA00023136"/>
    </source>
</evidence>
<feature type="transmembrane region" description="Helical" evidence="6">
    <location>
        <begin position="240"/>
        <end position="261"/>
    </location>
</feature>
<feature type="transmembrane region" description="Helical" evidence="6">
    <location>
        <begin position="207"/>
        <end position="228"/>
    </location>
</feature>
<keyword evidence="2" id="KW-1003">Cell membrane</keyword>
<feature type="transmembrane region" description="Helical" evidence="6">
    <location>
        <begin position="270"/>
        <end position="288"/>
    </location>
</feature>
<feature type="transmembrane region" description="Helical" evidence="6">
    <location>
        <begin position="114"/>
        <end position="131"/>
    </location>
</feature>
<dbReference type="PANTHER" id="PTHR32322:SF18">
    <property type="entry name" value="S-ADENOSYLMETHIONINE_S-ADENOSYLHOMOCYSTEINE TRANSPORTER"/>
    <property type="match status" value="1"/>
</dbReference>
<keyword evidence="3 6" id="KW-0812">Transmembrane</keyword>
<feature type="transmembrane region" description="Helical" evidence="6">
    <location>
        <begin position="58"/>
        <end position="79"/>
    </location>
</feature>
<evidence type="ECO:0000313" key="8">
    <source>
        <dbReference type="EMBL" id="SFJ41814.1"/>
    </source>
</evidence>
<evidence type="ECO:0000259" key="7">
    <source>
        <dbReference type="Pfam" id="PF00892"/>
    </source>
</evidence>
<evidence type="ECO:0000256" key="3">
    <source>
        <dbReference type="ARBA" id="ARBA00022692"/>
    </source>
</evidence>
<gene>
    <name evidence="8" type="ORF">SAMN04487893_10766</name>
</gene>
<evidence type="ECO:0000313" key="9">
    <source>
        <dbReference type="Proteomes" id="UP000243887"/>
    </source>
</evidence>
<sequence>MLYLILSVFFSVFVGILIKISKKYNTDIFQMITVNYLVSIILSFLLFDIDTYSSPKKIPYLTIAALIVLLPTIFLFLFKSVQQVGIIRTDIAQRLSLFLPIIAAITIFNEKISILKYCGIIIGFISIYLILSNKNKSKQNISDYSDWLFPISVFIGFGVIDILFKQLALYSSIPYTTSMFYIFIGAAIVSIFINLFYLIFKNKKLSYTSLLFGIPLGLFNFLNIFFYLKAHRVFSDSPTTVFAGMNFGVIILGTLVGYFIFKEKLQLKNVIGILLSVIAVLIILISQFCNL</sequence>
<dbReference type="InterPro" id="IPR050638">
    <property type="entry name" value="AA-Vitamin_Transporters"/>
</dbReference>
<feature type="transmembrane region" description="Helical" evidence="6">
    <location>
        <begin position="180"/>
        <end position="200"/>
    </location>
</feature>
<evidence type="ECO:0000256" key="1">
    <source>
        <dbReference type="ARBA" id="ARBA00004651"/>
    </source>
</evidence>
<name>A0A1I3R5D3_9FLAO</name>
<accession>A0A1I3R5D3</accession>
<feature type="transmembrane region" description="Helical" evidence="6">
    <location>
        <begin position="91"/>
        <end position="108"/>
    </location>
</feature>
<organism evidence="8 9">
    <name type="scientific">Myroides guanonis</name>
    <dbReference type="NCBI Taxonomy" id="1150112"/>
    <lineage>
        <taxon>Bacteria</taxon>
        <taxon>Pseudomonadati</taxon>
        <taxon>Bacteroidota</taxon>
        <taxon>Flavobacteriia</taxon>
        <taxon>Flavobacteriales</taxon>
        <taxon>Flavobacteriaceae</taxon>
        <taxon>Myroides</taxon>
    </lineage>
</organism>
<dbReference type="PANTHER" id="PTHR32322">
    <property type="entry name" value="INNER MEMBRANE TRANSPORTER"/>
    <property type="match status" value="1"/>
</dbReference>
<proteinExistence type="predicted"/>
<comment type="subcellular location">
    <subcellularLocation>
        <location evidence="1">Cell membrane</location>
        <topology evidence="1">Multi-pass membrane protein</topology>
    </subcellularLocation>
</comment>
<dbReference type="RefSeq" id="WP_090678851.1">
    <property type="nucleotide sequence ID" value="NZ_FORU01000007.1"/>
</dbReference>
<feature type="domain" description="EamA" evidence="7">
    <location>
        <begin position="2"/>
        <end position="131"/>
    </location>
</feature>
<protein>
    <submittedName>
        <fullName evidence="8">EamA-like transporter family protein</fullName>
    </submittedName>
</protein>
<dbReference type="InterPro" id="IPR000620">
    <property type="entry name" value="EamA_dom"/>
</dbReference>
<keyword evidence="4 6" id="KW-1133">Transmembrane helix</keyword>
<dbReference type="Proteomes" id="UP000243887">
    <property type="component" value="Unassembled WGS sequence"/>
</dbReference>
<reference evidence="9" key="1">
    <citation type="submission" date="2016-10" db="EMBL/GenBank/DDBJ databases">
        <authorList>
            <person name="Varghese N."/>
            <person name="Submissions S."/>
        </authorList>
    </citation>
    <scope>NUCLEOTIDE SEQUENCE [LARGE SCALE GENOMIC DNA]</scope>
    <source>
        <strain evidence="9">DSM 26542</strain>
    </source>
</reference>
<dbReference type="OrthoDB" id="1524053at2"/>
<dbReference type="STRING" id="1150112.SAMN04487893_10766"/>
<feature type="transmembrane region" description="Helical" evidence="6">
    <location>
        <begin position="147"/>
        <end position="168"/>
    </location>
</feature>
<dbReference type="AlphaFoldDB" id="A0A1I3R5D3"/>
<evidence type="ECO:0000256" key="2">
    <source>
        <dbReference type="ARBA" id="ARBA00022475"/>
    </source>
</evidence>
<dbReference type="Gene3D" id="1.10.3730.20">
    <property type="match status" value="1"/>
</dbReference>
<evidence type="ECO:0000256" key="4">
    <source>
        <dbReference type="ARBA" id="ARBA00022989"/>
    </source>
</evidence>
<dbReference type="EMBL" id="FORU01000007">
    <property type="protein sequence ID" value="SFJ41814.1"/>
    <property type="molecule type" value="Genomic_DNA"/>
</dbReference>
<dbReference type="InterPro" id="IPR037185">
    <property type="entry name" value="EmrE-like"/>
</dbReference>
<keyword evidence="9" id="KW-1185">Reference proteome</keyword>